<keyword evidence="2" id="KW-1185">Reference proteome</keyword>
<dbReference type="RefSeq" id="WP_094440821.1">
    <property type="nucleotide sequence ID" value="NZ_JAHKBE010000099.1"/>
</dbReference>
<gene>
    <name evidence="1" type="ORF">AAAT34_12445</name>
</gene>
<dbReference type="Proteomes" id="UP001487296">
    <property type="component" value="Unassembled WGS sequence"/>
</dbReference>
<dbReference type="EMBL" id="JBBNFP010000094">
    <property type="protein sequence ID" value="MEQ2487843.1"/>
    <property type="molecule type" value="Genomic_DNA"/>
</dbReference>
<protein>
    <recommendedName>
        <fullName evidence="3">AraC family transcriptional regulator</fullName>
    </recommendedName>
</protein>
<evidence type="ECO:0000313" key="1">
    <source>
        <dbReference type="EMBL" id="MEQ2487843.1"/>
    </source>
</evidence>
<comment type="caution">
    <text evidence="1">The sequence shown here is derived from an EMBL/GenBank/DDBJ whole genome shotgun (WGS) entry which is preliminary data.</text>
</comment>
<name>A0ABV1FTV3_9BACT</name>
<sequence length="193" mass="22606">MANQATTTYKVTGSRKAVSDLWKTLQGMNVNTKNVWLNELADFYGIDYGAKQISVRGHIYWAEYEEDDENTLLSFETESAWDACTELFEEINHHLHDELSISYRVCECGCEVYYVHDEGSFFPEECCVSSNGKPFEDAYDDVYDTVKDAINEWVSKTGIEQGERTEEQMVDFINEYEYENEETYFYIRVFTFE</sequence>
<proteinExistence type="predicted"/>
<reference evidence="1 2" key="1">
    <citation type="submission" date="2024-04" db="EMBL/GenBank/DDBJ databases">
        <title>Human intestinal bacterial collection.</title>
        <authorList>
            <person name="Pauvert C."/>
            <person name="Hitch T.C.A."/>
            <person name="Clavel T."/>
        </authorList>
    </citation>
    <scope>NUCLEOTIDE SEQUENCE [LARGE SCALE GENOMIC DNA]</scope>
    <source>
        <strain evidence="1 2">CLA-AA-H145</strain>
    </source>
</reference>
<evidence type="ECO:0000313" key="2">
    <source>
        <dbReference type="Proteomes" id="UP001487296"/>
    </source>
</evidence>
<accession>A0ABV1FTV3</accession>
<organism evidence="1 2">
    <name type="scientific">Hallella faecis</name>
    <dbReference type="NCBI Taxonomy" id="2841596"/>
    <lineage>
        <taxon>Bacteria</taxon>
        <taxon>Pseudomonadati</taxon>
        <taxon>Bacteroidota</taxon>
        <taxon>Bacteroidia</taxon>
        <taxon>Bacteroidales</taxon>
        <taxon>Prevotellaceae</taxon>
        <taxon>Hallella</taxon>
    </lineage>
</organism>
<evidence type="ECO:0008006" key="3">
    <source>
        <dbReference type="Google" id="ProtNLM"/>
    </source>
</evidence>